<dbReference type="PANTHER" id="PTHR10953">
    <property type="entry name" value="UBIQUITIN-ACTIVATING ENZYME E1"/>
    <property type="match status" value="1"/>
</dbReference>
<dbReference type="GO" id="GO:0004792">
    <property type="term" value="F:thiosulfate-cyanide sulfurtransferase activity"/>
    <property type="evidence" value="ECO:0007669"/>
    <property type="project" value="TreeGrafter"/>
</dbReference>
<dbReference type="OrthoDB" id="9804286at2"/>
<protein>
    <recommendedName>
        <fullName evidence="9">Molybdopterin-synthase adenylyltransferase</fullName>
        <ecNumber evidence="8">2.7.7.80</ecNumber>
    </recommendedName>
    <alternativeName>
        <fullName evidence="12">MoaD protein adenylase</fullName>
    </alternativeName>
    <alternativeName>
        <fullName evidence="10">Molybdopterin-converting factor subunit 1 adenylase</fullName>
    </alternativeName>
    <alternativeName>
        <fullName evidence="11">Sulfur carrier protein MoaD adenylyltransferase</fullName>
    </alternativeName>
</protein>
<evidence type="ECO:0000256" key="11">
    <source>
        <dbReference type="ARBA" id="ARBA00075328"/>
    </source>
</evidence>
<gene>
    <name evidence="16" type="ORF">FHG64_11985</name>
</gene>
<evidence type="ECO:0000256" key="2">
    <source>
        <dbReference type="ARBA" id="ARBA00022679"/>
    </source>
</evidence>
<evidence type="ECO:0000256" key="14">
    <source>
        <dbReference type="SAM" id="Phobius"/>
    </source>
</evidence>
<keyword evidence="14" id="KW-1133">Transmembrane helix</keyword>
<dbReference type="GO" id="GO:0008146">
    <property type="term" value="F:sulfotransferase activity"/>
    <property type="evidence" value="ECO:0007669"/>
    <property type="project" value="TreeGrafter"/>
</dbReference>
<evidence type="ECO:0000256" key="5">
    <source>
        <dbReference type="ARBA" id="ARBA00052218"/>
    </source>
</evidence>
<feature type="region of interest" description="Disordered" evidence="13">
    <location>
        <begin position="343"/>
        <end position="366"/>
    </location>
</feature>
<dbReference type="AlphaFoldDB" id="A0A5B7X454"/>
<dbReference type="KEGG" id="afla:FHG64_11985"/>
<dbReference type="EC" id="2.7.7.80" evidence="8"/>
<keyword evidence="3" id="KW-0547">Nucleotide-binding</keyword>
<dbReference type="EMBL" id="CP040812">
    <property type="protein sequence ID" value="QCY70060.1"/>
    <property type="molecule type" value="Genomic_DNA"/>
</dbReference>
<organism evidence="16 17">
    <name type="scientific">Antarcticibacterium flavum</name>
    <dbReference type="NCBI Taxonomy" id="2058175"/>
    <lineage>
        <taxon>Bacteria</taxon>
        <taxon>Pseudomonadati</taxon>
        <taxon>Bacteroidota</taxon>
        <taxon>Flavobacteriia</taxon>
        <taxon>Flavobacteriales</taxon>
        <taxon>Flavobacteriaceae</taxon>
        <taxon>Antarcticibacterium</taxon>
    </lineage>
</organism>
<evidence type="ECO:0000256" key="4">
    <source>
        <dbReference type="ARBA" id="ARBA00022840"/>
    </source>
</evidence>
<evidence type="ECO:0000256" key="6">
    <source>
        <dbReference type="ARBA" id="ARBA00055169"/>
    </source>
</evidence>
<evidence type="ECO:0000256" key="10">
    <source>
        <dbReference type="ARBA" id="ARBA00075110"/>
    </source>
</evidence>
<reference evidence="16 17" key="1">
    <citation type="submission" date="2019-06" db="EMBL/GenBank/DDBJ databases">
        <title>Complete genome sequence of Antarcticibacterium flavum KCTC 52984T from an Antarctic marine sediment.</title>
        <authorList>
            <person name="Lee Y.M."/>
            <person name="Shin S.C."/>
        </authorList>
    </citation>
    <scope>NUCLEOTIDE SEQUENCE [LARGE SCALE GENOMIC DNA]</scope>
    <source>
        <strain evidence="16 17">KCTC 52984</strain>
    </source>
</reference>
<evidence type="ECO:0000256" key="13">
    <source>
        <dbReference type="SAM" id="MobiDB-lite"/>
    </source>
</evidence>
<dbReference type="PANTHER" id="PTHR10953:SF102">
    <property type="entry name" value="ADENYLYLTRANSFERASE AND SULFURTRANSFERASE MOCS3"/>
    <property type="match status" value="1"/>
</dbReference>
<dbReference type="Gene3D" id="3.40.250.10">
    <property type="entry name" value="Rhodanese-like domain"/>
    <property type="match status" value="1"/>
</dbReference>
<evidence type="ECO:0000259" key="15">
    <source>
        <dbReference type="PROSITE" id="PS50206"/>
    </source>
</evidence>
<dbReference type="GO" id="GO:0005829">
    <property type="term" value="C:cytosol"/>
    <property type="evidence" value="ECO:0007669"/>
    <property type="project" value="TreeGrafter"/>
</dbReference>
<evidence type="ECO:0000313" key="17">
    <source>
        <dbReference type="Proteomes" id="UP000309016"/>
    </source>
</evidence>
<dbReference type="InterPro" id="IPR001763">
    <property type="entry name" value="Rhodanese-like_dom"/>
</dbReference>
<evidence type="ECO:0000256" key="12">
    <source>
        <dbReference type="ARBA" id="ARBA00078531"/>
    </source>
</evidence>
<feature type="domain" description="Rhodanese" evidence="15">
    <location>
        <begin position="275"/>
        <end position="361"/>
    </location>
</feature>
<feature type="transmembrane region" description="Helical" evidence="14">
    <location>
        <begin position="26"/>
        <end position="53"/>
    </location>
</feature>
<dbReference type="PROSITE" id="PS50206">
    <property type="entry name" value="RHODANESE_3"/>
    <property type="match status" value="1"/>
</dbReference>
<proteinExistence type="inferred from homology"/>
<keyword evidence="14" id="KW-0472">Membrane</keyword>
<evidence type="ECO:0000256" key="7">
    <source>
        <dbReference type="ARBA" id="ARBA00063809"/>
    </source>
</evidence>
<dbReference type="InterPro" id="IPR000594">
    <property type="entry name" value="ThiF_NAD_FAD-bd"/>
</dbReference>
<evidence type="ECO:0000256" key="9">
    <source>
        <dbReference type="ARBA" id="ARBA00073635"/>
    </source>
</evidence>
<dbReference type="Proteomes" id="UP000309016">
    <property type="component" value="Chromosome"/>
</dbReference>
<keyword evidence="17" id="KW-1185">Reference proteome</keyword>
<dbReference type="SUPFAM" id="SSF69572">
    <property type="entry name" value="Activating enzymes of the ubiquitin-like proteins"/>
    <property type="match status" value="1"/>
</dbReference>
<accession>A0A5B7X454</accession>
<dbReference type="FunFam" id="3.40.50.720:FF:000033">
    <property type="entry name" value="Adenylyltransferase and sulfurtransferase MOCS3"/>
    <property type="match status" value="1"/>
</dbReference>
<comment type="function">
    <text evidence="6">Catalyzes the adenylation by ATP of the carboxyl group of the C-terminal glycine of sulfur carrier protein MoaD.</text>
</comment>
<dbReference type="CDD" id="cd00757">
    <property type="entry name" value="ThiF_MoeB_HesA_family"/>
    <property type="match status" value="1"/>
</dbReference>
<name>A0A5B7X454_9FLAO</name>
<comment type="similarity">
    <text evidence="1">Belongs to the HesA/MoeB/ThiF family.</text>
</comment>
<dbReference type="GO" id="GO:0005524">
    <property type="term" value="F:ATP binding"/>
    <property type="evidence" value="ECO:0007669"/>
    <property type="project" value="UniProtKB-KW"/>
</dbReference>
<dbReference type="CDD" id="cd00158">
    <property type="entry name" value="RHOD"/>
    <property type="match status" value="1"/>
</dbReference>
<dbReference type="Gene3D" id="3.40.50.720">
    <property type="entry name" value="NAD(P)-binding Rossmann-like Domain"/>
    <property type="match status" value="1"/>
</dbReference>
<evidence type="ECO:0000256" key="8">
    <source>
        <dbReference type="ARBA" id="ARBA00066884"/>
    </source>
</evidence>
<evidence type="ECO:0000256" key="1">
    <source>
        <dbReference type="ARBA" id="ARBA00009919"/>
    </source>
</evidence>
<keyword evidence="4" id="KW-0067">ATP-binding</keyword>
<comment type="subunit">
    <text evidence="7">Homodimer. Forms a stable heterotetrameric complex of 2 MoeB and 2 MoaD during adenylation of MoaD.</text>
</comment>
<dbReference type="GO" id="GO:0061605">
    <property type="term" value="F:molybdopterin-synthase adenylyltransferase activity"/>
    <property type="evidence" value="ECO:0007669"/>
    <property type="project" value="UniProtKB-EC"/>
</dbReference>
<evidence type="ECO:0000313" key="16">
    <source>
        <dbReference type="EMBL" id="QCY70060.1"/>
    </source>
</evidence>
<keyword evidence="14" id="KW-0812">Transmembrane</keyword>
<comment type="catalytic activity">
    <reaction evidence="5">
        <text>[molybdopterin-synthase sulfur-carrier protein]-C-terminal Gly-Gly + ATP + H(+) = [molybdopterin-synthase sulfur-carrier protein]-C-terminal Gly-Gly-AMP + diphosphate</text>
        <dbReference type="Rhea" id="RHEA:43616"/>
        <dbReference type="Rhea" id="RHEA-COMP:12159"/>
        <dbReference type="Rhea" id="RHEA-COMP:12202"/>
        <dbReference type="ChEBI" id="CHEBI:15378"/>
        <dbReference type="ChEBI" id="CHEBI:30616"/>
        <dbReference type="ChEBI" id="CHEBI:33019"/>
        <dbReference type="ChEBI" id="CHEBI:90618"/>
        <dbReference type="ChEBI" id="CHEBI:90778"/>
        <dbReference type="EC" id="2.7.7.80"/>
    </reaction>
</comment>
<evidence type="ECO:0000256" key="3">
    <source>
        <dbReference type="ARBA" id="ARBA00022741"/>
    </source>
</evidence>
<keyword evidence="2" id="KW-0808">Transferase</keyword>
<dbReference type="Pfam" id="PF00899">
    <property type="entry name" value="ThiF"/>
    <property type="match status" value="1"/>
</dbReference>
<dbReference type="GO" id="GO:0008641">
    <property type="term" value="F:ubiquitin-like modifier activating enzyme activity"/>
    <property type="evidence" value="ECO:0007669"/>
    <property type="project" value="InterPro"/>
</dbReference>
<dbReference type="InterPro" id="IPR045886">
    <property type="entry name" value="ThiF/MoeB/HesA"/>
</dbReference>
<dbReference type="RefSeq" id="WP_139066622.1">
    <property type="nucleotide sequence ID" value="NZ_CP040812.1"/>
</dbReference>
<feature type="compositionally biased region" description="Polar residues" evidence="13">
    <location>
        <begin position="354"/>
        <end position="366"/>
    </location>
</feature>
<dbReference type="InterPro" id="IPR035985">
    <property type="entry name" value="Ubiquitin-activating_enz"/>
</dbReference>
<sequence length="366" mass="40293">MSRFERQHILPEFGTSGQKKLKKARILVVGAGGLGCPALLYLAAAGVGTIGIADGDTVSLSNLNRQTLFGYGDLEKLKAIAAGEVLNQKYPDINIETINEYLTPDNILEIMEKYDLVLDGSDNFGTRYMVNDACVLRGKPLIMGAIYQYEGQVTVFNYGEEPVNYRDLYPVPPSADEIPNCSETGVLGVLPGIIGTLMAAEAIKVISGLGKVLANKVLFYDLLNSGFYEVSLKPNLSSGKNIPENEVAFRNTDYNITCGVVEKITWENALHWTCQAENSIVIDIREPNEEPEFSSHTILKIPMNDLLKDPGILEEVDTVMLFCKSGQRSMQAAKELRQRFPEKEIRSVEGGLQHPSSPLNNQNNES</sequence>
<dbReference type="InterPro" id="IPR036873">
    <property type="entry name" value="Rhodanese-like_dom_sf"/>
</dbReference>